<accession>A0ABN0WMG6</accession>
<keyword evidence="1" id="KW-0472">Membrane</keyword>
<keyword evidence="3" id="KW-1185">Reference proteome</keyword>
<protein>
    <submittedName>
        <fullName evidence="2">Uncharacterized protein</fullName>
    </submittedName>
</protein>
<evidence type="ECO:0000313" key="2">
    <source>
        <dbReference type="EMBL" id="GAA0341884.1"/>
    </source>
</evidence>
<comment type="caution">
    <text evidence="2">The sequence shown here is derived from an EMBL/GenBank/DDBJ whole genome shotgun (WGS) entry which is preliminary data.</text>
</comment>
<keyword evidence="1" id="KW-1133">Transmembrane helix</keyword>
<feature type="transmembrane region" description="Helical" evidence="1">
    <location>
        <begin position="65"/>
        <end position="83"/>
    </location>
</feature>
<dbReference type="NCBIfam" id="NF041644">
    <property type="entry name" value="CBO0543_fam"/>
    <property type="match status" value="1"/>
</dbReference>
<keyword evidence="1" id="KW-0812">Transmembrane</keyword>
<feature type="transmembrane region" description="Helical" evidence="1">
    <location>
        <begin position="90"/>
        <end position="111"/>
    </location>
</feature>
<dbReference type="Proteomes" id="UP001500782">
    <property type="component" value="Unassembled WGS sequence"/>
</dbReference>
<reference evidence="2 3" key="1">
    <citation type="journal article" date="2019" name="Int. J. Syst. Evol. Microbiol.">
        <title>The Global Catalogue of Microorganisms (GCM) 10K type strain sequencing project: providing services to taxonomists for standard genome sequencing and annotation.</title>
        <authorList>
            <consortium name="The Broad Institute Genomics Platform"/>
            <consortium name="The Broad Institute Genome Sequencing Center for Infectious Disease"/>
            <person name="Wu L."/>
            <person name="Ma J."/>
        </authorList>
    </citation>
    <scope>NUCLEOTIDE SEQUENCE [LARGE SCALE GENOMIC DNA]</scope>
    <source>
        <strain evidence="2 3">JCM 9731</strain>
    </source>
</reference>
<feature type="transmembrane region" description="Helical" evidence="1">
    <location>
        <begin position="168"/>
        <end position="187"/>
    </location>
</feature>
<evidence type="ECO:0000256" key="1">
    <source>
        <dbReference type="SAM" id="Phobius"/>
    </source>
</evidence>
<dbReference type="RefSeq" id="WP_343802009.1">
    <property type="nucleotide sequence ID" value="NZ_BAAADJ010000060.1"/>
</dbReference>
<evidence type="ECO:0000313" key="3">
    <source>
        <dbReference type="Proteomes" id="UP001500782"/>
    </source>
</evidence>
<proteinExistence type="predicted"/>
<gene>
    <name evidence="2" type="ORF">GCM10008967_35350</name>
</gene>
<name>A0ABN0WMG6_9BACI</name>
<dbReference type="InterPro" id="IPR048147">
    <property type="entry name" value="CBO0543-like"/>
</dbReference>
<feature type="transmembrane region" description="Helical" evidence="1">
    <location>
        <begin position="29"/>
        <end position="53"/>
    </location>
</feature>
<sequence length="191" mass="22378">MNATITYYTATILGAIGVLFFLRKGWKSYGLLFLTSSSVAIILCFVFVKLGFYSFPHIPFPVQSQIPFIAMTLTFPVGVMFGVRYSPKQWIWKVPFYWAIVHIGVGIEAMIKGYTSIIKYDYQWDLWDTYTWWWIYFLFLEWVGGKMIPDHLKRPIDGELFRYGRSGWIIFHLIVIITIFLAGYYLGKITN</sequence>
<feature type="transmembrane region" description="Helical" evidence="1">
    <location>
        <begin position="6"/>
        <end position="22"/>
    </location>
</feature>
<organism evidence="2 3">
    <name type="scientific">Bacillus carboniphilus</name>
    <dbReference type="NCBI Taxonomy" id="86663"/>
    <lineage>
        <taxon>Bacteria</taxon>
        <taxon>Bacillati</taxon>
        <taxon>Bacillota</taxon>
        <taxon>Bacilli</taxon>
        <taxon>Bacillales</taxon>
        <taxon>Bacillaceae</taxon>
        <taxon>Bacillus</taxon>
    </lineage>
</organism>
<dbReference type="EMBL" id="BAAADJ010000060">
    <property type="protein sequence ID" value="GAA0341884.1"/>
    <property type="molecule type" value="Genomic_DNA"/>
</dbReference>